<feature type="compositionally biased region" description="Polar residues" evidence="13">
    <location>
        <begin position="1"/>
        <end position="12"/>
    </location>
</feature>
<evidence type="ECO:0000256" key="1">
    <source>
        <dbReference type="ARBA" id="ARBA00004479"/>
    </source>
</evidence>
<proteinExistence type="predicted"/>
<keyword evidence="3" id="KW-0254">Endocytosis</keyword>
<reference evidence="16" key="1">
    <citation type="submission" date="2019-08" db="EMBL/GenBank/DDBJ databases">
        <title>The improved chromosome-level genome for the pearl oyster Pinctada fucata martensii using PacBio sequencing and Hi-C.</title>
        <authorList>
            <person name="Zheng Z."/>
        </authorList>
    </citation>
    <scope>NUCLEOTIDE SEQUENCE</scope>
    <source>
        <strain evidence="16">ZZ-2019</strain>
        <tissue evidence="16">Adductor muscle</tissue>
    </source>
</reference>
<evidence type="ECO:0000256" key="10">
    <source>
        <dbReference type="ARBA" id="ARBA00023170"/>
    </source>
</evidence>
<comment type="caution">
    <text evidence="16">The sequence shown here is derived from an EMBL/GenBank/DDBJ whole genome shotgun (WGS) entry which is preliminary data.</text>
</comment>
<feature type="domain" description="EGF-like" evidence="14">
    <location>
        <begin position="804"/>
        <end position="847"/>
    </location>
</feature>
<dbReference type="SUPFAM" id="SSF57184">
    <property type="entry name" value="Growth factor receptor domain"/>
    <property type="match status" value="6"/>
</dbReference>
<dbReference type="InterPro" id="IPR009030">
    <property type="entry name" value="Growth_fac_rcpt_cys_sf"/>
</dbReference>
<dbReference type="InterPro" id="IPR001846">
    <property type="entry name" value="VWF_type-D"/>
</dbReference>
<feature type="domain" description="EGF-like" evidence="14">
    <location>
        <begin position="944"/>
        <end position="982"/>
    </location>
</feature>
<dbReference type="SMART" id="SM00179">
    <property type="entry name" value="EGF_CA"/>
    <property type="match status" value="14"/>
</dbReference>
<dbReference type="Pfam" id="PF07645">
    <property type="entry name" value="EGF_CA"/>
    <property type="match status" value="8"/>
</dbReference>
<evidence type="ECO:0000256" key="2">
    <source>
        <dbReference type="ARBA" id="ARBA00022536"/>
    </source>
</evidence>
<dbReference type="AlphaFoldDB" id="A0AA89C2J8"/>
<dbReference type="EMBL" id="VSWD01000005">
    <property type="protein sequence ID" value="KAK3103621.1"/>
    <property type="molecule type" value="Genomic_DNA"/>
</dbReference>
<dbReference type="GO" id="GO:0016020">
    <property type="term" value="C:membrane"/>
    <property type="evidence" value="ECO:0007669"/>
    <property type="project" value="UniProtKB-SubCell"/>
</dbReference>
<keyword evidence="2 12" id="KW-0245">EGF-like domain</keyword>
<dbReference type="Pfam" id="PF14670">
    <property type="entry name" value="FXa_inhibition"/>
    <property type="match status" value="1"/>
</dbReference>
<feature type="region of interest" description="Disordered" evidence="13">
    <location>
        <begin position="1"/>
        <end position="26"/>
    </location>
</feature>
<dbReference type="PROSITE" id="PS00022">
    <property type="entry name" value="EGF_1"/>
    <property type="match status" value="1"/>
</dbReference>
<keyword evidence="8" id="KW-0472">Membrane</keyword>
<organism evidence="16 17">
    <name type="scientific">Pinctada imbricata</name>
    <name type="common">Atlantic pearl-oyster</name>
    <name type="synonym">Pinctada martensii</name>
    <dbReference type="NCBI Taxonomy" id="66713"/>
    <lineage>
        <taxon>Eukaryota</taxon>
        <taxon>Metazoa</taxon>
        <taxon>Spiralia</taxon>
        <taxon>Lophotrochozoa</taxon>
        <taxon>Mollusca</taxon>
        <taxon>Bivalvia</taxon>
        <taxon>Autobranchia</taxon>
        <taxon>Pteriomorphia</taxon>
        <taxon>Pterioida</taxon>
        <taxon>Pterioidea</taxon>
        <taxon>Pteriidae</taxon>
        <taxon>Pinctada</taxon>
    </lineage>
</organism>
<feature type="domain" description="EGF-like" evidence="14">
    <location>
        <begin position="1064"/>
        <end position="1104"/>
    </location>
</feature>
<feature type="disulfide bond" evidence="12">
    <location>
        <begin position="987"/>
        <end position="997"/>
    </location>
</feature>
<keyword evidence="5" id="KW-0732">Signal</keyword>
<evidence type="ECO:0000256" key="12">
    <source>
        <dbReference type="PROSITE-ProRule" id="PRU00076"/>
    </source>
</evidence>
<keyword evidence="10" id="KW-0675">Receptor</keyword>
<feature type="domain" description="VWFD" evidence="15">
    <location>
        <begin position="1"/>
        <end position="175"/>
    </location>
</feature>
<keyword evidence="7" id="KW-1133">Transmembrane helix</keyword>
<dbReference type="GO" id="GO:0006897">
    <property type="term" value="P:endocytosis"/>
    <property type="evidence" value="ECO:0007669"/>
    <property type="project" value="UniProtKB-KW"/>
</dbReference>
<accession>A0AA89C2J8</accession>
<dbReference type="InterPro" id="IPR049883">
    <property type="entry name" value="NOTCH1_EGF-like"/>
</dbReference>
<dbReference type="FunFam" id="2.10.25.10:FF:000038">
    <property type="entry name" value="Fibrillin 2"/>
    <property type="match status" value="1"/>
</dbReference>
<dbReference type="InterPro" id="IPR001881">
    <property type="entry name" value="EGF-like_Ca-bd_dom"/>
</dbReference>
<dbReference type="GO" id="GO:0005509">
    <property type="term" value="F:calcium ion binding"/>
    <property type="evidence" value="ECO:0007669"/>
    <property type="project" value="InterPro"/>
</dbReference>
<protein>
    <submittedName>
        <fullName evidence="16">Uncharacterized protein</fullName>
    </submittedName>
</protein>
<dbReference type="PANTHER" id="PTHR24039:SF58">
    <property type="entry name" value="EGF-LIKE DOMAIN-CONTAINING PROTEIN"/>
    <property type="match status" value="1"/>
</dbReference>
<comment type="caution">
    <text evidence="12">Lacks conserved residue(s) required for the propagation of feature annotation.</text>
</comment>
<evidence type="ECO:0000256" key="6">
    <source>
        <dbReference type="ARBA" id="ARBA00022737"/>
    </source>
</evidence>
<dbReference type="PROSITE" id="PS00010">
    <property type="entry name" value="ASX_HYDROXYL"/>
    <property type="match status" value="9"/>
</dbReference>
<name>A0AA89C2J8_PINIB</name>
<dbReference type="InterPro" id="IPR000742">
    <property type="entry name" value="EGF"/>
</dbReference>
<dbReference type="InterPro" id="IPR000152">
    <property type="entry name" value="EGF-type_Asp/Asn_hydroxyl_site"/>
</dbReference>
<comment type="subcellular location">
    <subcellularLocation>
        <location evidence="1">Membrane</location>
        <topology evidence="1">Single-pass type I membrane protein</topology>
    </subcellularLocation>
</comment>
<keyword evidence="11" id="KW-0325">Glycoprotein</keyword>
<keyword evidence="17" id="KW-1185">Reference proteome</keyword>
<evidence type="ECO:0000256" key="11">
    <source>
        <dbReference type="ARBA" id="ARBA00023180"/>
    </source>
</evidence>
<dbReference type="Proteomes" id="UP001186944">
    <property type="component" value="Unassembled WGS sequence"/>
</dbReference>
<evidence type="ECO:0000256" key="3">
    <source>
        <dbReference type="ARBA" id="ARBA00022583"/>
    </source>
</evidence>
<feature type="domain" description="EGF-like" evidence="14">
    <location>
        <begin position="1150"/>
        <end position="1190"/>
    </location>
</feature>
<keyword evidence="9 12" id="KW-1015">Disulfide bond</keyword>
<dbReference type="SUPFAM" id="SSF57196">
    <property type="entry name" value="EGF/Laminin"/>
    <property type="match status" value="1"/>
</dbReference>
<dbReference type="Gene3D" id="2.10.25.10">
    <property type="entry name" value="Laminin"/>
    <property type="match status" value="16"/>
</dbReference>
<dbReference type="PANTHER" id="PTHR24039">
    <property type="entry name" value="FIBRILLIN-RELATED"/>
    <property type="match status" value="1"/>
</dbReference>
<dbReference type="FunFam" id="2.10.25.10:FF:000009">
    <property type="entry name" value="Low-density lipoprotein receptor isoform 1"/>
    <property type="match status" value="2"/>
</dbReference>
<feature type="disulfide bond" evidence="12">
    <location>
        <begin position="948"/>
        <end position="958"/>
    </location>
</feature>
<dbReference type="InterPro" id="IPR026823">
    <property type="entry name" value="cEGF"/>
</dbReference>
<dbReference type="PROSITE" id="PS01186">
    <property type="entry name" value="EGF_2"/>
    <property type="match status" value="10"/>
</dbReference>
<dbReference type="FunFam" id="2.10.25.10:FF:000240">
    <property type="entry name" value="Vitamin K-dependent protein S"/>
    <property type="match status" value="1"/>
</dbReference>
<feature type="domain" description="EGF-like" evidence="14">
    <location>
        <begin position="983"/>
        <end position="1018"/>
    </location>
</feature>
<evidence type="ECO:0000256" key="9">
    <source>
        <dbReference type="ARBA" id="ARBA00023157"/>
    </source>
</evidence>
<evidence type="ECO:0000313" key="16">
    <source>
        <dbReference type="EMBL" id="KAK3103621.1"/>
    </source>
</evidence>
<evidence type="ECO:0000256" key="7">
    <source>
        <dbReference type="ARBA" id="ARBA00022989"/>
    </source>
</evidence>
<evidence type="ECO:0000256" key="8">
    <source>
        <dbReference type="ARBA" id="ARBA00023136"/>
    </source>
</evidence>
<evidence type="ECO:0000256" key="13">
    <source>
        <dbReference type="SAM" id="MobiDB-lite"/>
    </source>
</evidence>
<evidence type="ECO:0000256" key="5">
    <source>
        <dbReference type="ARBA" id="ARBA00022729"/>
    </source>
</evidence>
<gene>
    <name evidence="16" type="ORF">FSP39_020595</name>
</gene>
<dbReference type="PROSITE" id="PS01187">
    <property type="entry name" value="EGF_CA"/>
    <property type="match status" value="4"/>
</dbReference>
<evidence type="ECO:0000256" key="4">
    <source>
        <dbReference type="ARBA" id="ARBA00022692"/>
    </source>
</evidence>
<dbReference type="PROSITE" id="PS51233">
    <property type="entry name" value="VWFD"/>
    <property type="match status" value="1"/>
</dbReference>
<sequence length="1200" mass="128017">MMNASTSNSTFKLQARTERAETEDGQQTNATVFTAFAAFDASGATIQVELSNDKNSLVVVGNGDDITADFNADTSYSKSESNLVITRILNNTCQAYFTGSGVGVKVSLGIRLLTVVVAAPNYLQGNTKGLLGNYDSDPNNDFVLPNGTILHTNSSQREIFNNFGQKWLIEPSDSLFTYPPGKSAGDYVDTAFEPLFVDEVDPQTLANATAQCGGASVASQACIFDFLATNDTALAQESGQTDTQGNAQIASLSNASPDLTGNETIYVRVNETVQLSYNASDDGTYSYVFLQTPSSNFHIDTSSGQALITWTPTDTNAVNISVTAQDDHNVFAPTIDTTIVLCGRCSERGTCNNNVTIETDTPNFYLASCDCDTGYSGSECESDFNGCANSPCDQGRTCIDLPPIEHALLDRAYNCSDCPTGFYENNTKCVDVDECSDPTTCSQVCTNLEGTYVCDCFSGYRKLNNSCVDVDECADQTHSCEQFCVNEPGNYSCSCAFGYDLNSDKKTCTLVTDMCAVNGLTCEHGCDNSTGTFQCFCRRGYQLDSNGQSCVDVDECQLNICTQNCTNTDGGYSCSCFSGYKLADDGVSCTECLPPKYGMECASTCSCGLGMDYCDPVKGCVCLDTFTGTSCSQDVDECAENPAICASTTKYCENEIGDYQCFCYDGFEHVGDACVDVDECSSIVTNVCPIGKSTCENNQGNYTCVCNQGYIQNGPYACTDIDECSQNSHGCEQGCTNVPGSYNCICEAGFQINNDRKTCTKVSDPCPAYSSLTCSYGCRMNGNNPECFCQSGYTLTTDSQTCIDVNECSDNSLNLCGVPENCVNTPGGHNCSCNAGFKLENDGRTCTACDQFHYGTNCAQTCNCGVGADHCDSVSGCVCRSGWLGDKCDTDIDECSSSVCTDPNAQCINSPGTYHCLCKDGYTNTARRRRSTTSSQCLEYFSSDIDECAQTNNCTQVCTNTPGSYVCSCHSGFQLINGTICSDIDECALPSVCDHDCINSEGGYTCSCRDGYNLNATDRMSCHPKTECVSTTCEQSCYVDNTGNEHCMCNSGYTLNSDGTSCDNIDECTLNNPCSSGDCLDLTPGFICNCPSGQKLSADKITCLDCDDGTYGVNCASNCTCAEATSTSCDKVAGTCTCAVGYQGLDCSTDIDECTTGSATCPSNSYCVNTPGSYRCQCEDGFVMANGNCSGNNIVGFFNL</sequence>
<dbReference type="Pfam" id="PF12662">
    <property type="entry name" value="cEGF"/>
    <property type="match status" value="2"/>
</dbReference>
<dbReference type="InterPro" id="IPR018097">
    <property type="entry name" value="EGF_Ca-bd_CS"/>
</dbReference>
<evidence type="ECO:0000259" key="15">
    <source>
        <dbReference type="PROSITE" id="PS51233"/>
    </source>
</evidence>
<feature type="domain" description="EGF-like" evidence="14">
    <location>
        <begin position="891"/>
        <end position="925"/>
    </location>
</feature>
<dbReference type="FunFam" id="2.10.25.10:FF:000119">
    <property type="entry name" value="vitamin K-dependent protein S"/>
    <property type="match status" value="1"/>
</dbReference>
<dbReference type="SMART" id="SM00181">
    <property type="entry name" value="EGF"/>
    <property type="match status" value="19"/>
</dbReference>
<keyword evidence="6" id="KW-0677">Repeat</keyword>
<evidence type="ECO:0000313" key="17">
    <source>
        <dbReference type="Proteomes" id="UP001186944"/>
    </source>
</evidence>
<dbReference type="CDD" id="cd00054">
    <property type="entry name" value="EGF_CA"/>
    <property type="match status" value="4"/>
</dbReference>
<keyword evidence="4" id="KW-0812">Transmembrane</keyword>
<dbReference type="PROSITE" id="PS50026">
    <property type="entry name" value="EGF_3"/>
    <property type="match status" value="6"/>
</dbReference>
<evidence type="ECO:0000259" key="14">
    <source>
        <dbReference type="PROSITE" id="PS50026"/>
    </source>
</evidence>